<dbReference type="SUPFAM" id="SSF54593">
    <property type="entry name" value="Glyoxalase/Bleomycin resistance protein/Dihydroxybiphenyl dioxygenase"/>
    <property type="match status" value="1"/>
</dbReference>
<dbReference type="InterPro" id="IPR004360">
    <property type="entry name" value="Glyas_Fos-R_dOase_dom"/>
</dbReference>
<gene>
    <name evidence="3" type="ORF">PZE19_16110</name>
</gene>
<dbReference type="PROSITE" id="PS51819">
    <property type="entry name" value="VOC"/>
    <property type="match status" value="1"/>
</dbReference>
<reference evidence="3 4" key="1">
    <citation type="submission" date="2023-03" db="EMBL/GenBank/DDBJ databases">
        <title>Paludisphaera mucosa sp. nov. a novel planctomycete from northern fen.</title>
        <authorList>
            <person name="Ivanova A."/>
        </authorList>
    </citation>
    <scope>NUCLEOTIDE SEQUENCE [LARGE SCALE GENOMIC DNA]</scope>
    <source>
        <strain evidence="3 4">Pla2</strain>
    </source>
</reference>
<dbReference type="EMBL" id="JARRAG010000002">
    <property type="protein sequence ID" value="MDG3005315.1"/>
    <property type="molecule type" value="Genomic_DNA"/>
</dbReference>
<evidence type="ECO:0000259" key="2">
    <source>
        <dbReference type="PROSITE" id="PS51819"/>
    </source>
</evidence>
<name>A0ABT6FCP1_9BACT</name>
<proteinExistence type="predicted"/>
<protein>
    <submittedName>
        <fullName evidence="3">VOC family protein</fullName>
    </submittedName>
</protein>
<keyword evidence="4" id="KW-1185">Reference proteome</keyword>
<dbReference type="InterPro" id="IPR051785">
    <property type="entry name" value="MMCE/EMCE_epimerase"/>
</dbReference>
<organism evidence="3 4">
    <name type="scientific">Paludisphaera mucosa</name>
    <dbReference type="NCBI Taxonomy" id="3030827"/>
    <lineage>
        <taxon>Bacteria</taxon>
        <taxon>Pseudomonadati</taxon>
        <taxon>Planctomycetota</taxon>
        <taxon>Planctomycetia</taxon>
        <taxon>Isosphaerales</taxon>
        <taxon>Isosphaeraceae</taxon>
        <taxon>Paludisphaera</taxon>
    </lineage>
</organism>
<dbReference type="PANTHER" id="PTHR43048:SF6">
    <property type="entry name" value="BLR8189 PROTEIN"/>
    <property type="match status" value="1"/>
</dbReference>
<feature type="domain" description="VOC" evidence="2">
    <location>
        <begin position="12"/>
        <end position="162"/>
    </location>
</feature>
<dbReference type="Gene3D" id="3.10.180.10">
    <property type="entry name" value="2,3-Dihydroxybiphenyl 1,2-Dioxygenase, domain 1"/>
    <property type="match status" value="1"/>
</dbReference>
<dbReference type="Pfam" id="PF00903">
    <property type="entry name" value="Glyoxalase"/>
    <property type="match status" value="1"/>
</dbReference>
<dbReference type="InterPro" id="IPR037523">
    <property type="entry name" value="VOC_core"/>
</dbReference>
<keyword evidence="1" id="KW-0479">Metal-binding</keyword>
<dbReference type="RefSeq" id="WP_277861660.1">
    <property type="nucleotide sequence ID" value="NZ_JARRAG010000002.1"/>
</dbReference>
<dbReference type="PANTHER" id="PTHR43048">
    <property type="entry name" value="METHYLMALONYL-COA EPIMERASE"/>
    <property type="match status" value="1"/>
</dbReference>
<evidence type="ECO:0000256" key="1">
    <source>
        <dbReference type="ARBA" id="ARBA00022723"/>
    </source>
</evidence>
<evidence type="ECO:0000313" key="4">
    <source>
        <dbReference type="Proteomes" id="UP001216907"/>
    </source>
</evidence>
<sequence>MTTASEKVQPRPITHVGVTVTDIEASIDWYRRVLGFQLLHGPVDYTAGQGHFGRLVADMLGPKVVRGRIAMLDAGGVGLELFEFSEPKADRRGAEENQEFYLHKTGTFHFCVIDPDVEGLARRIVESGGKQRSAVWEFAPGVGFYVCYCEDPFGNIVEIYSHSTPQIWSTLAQIAKQSDEPKS</sequence>
<accession>A0ABT6FCP1</accession>
<comment type="caution">
    <text evidence="3">The sequence shown here is derived from an EMBL/GenBank/DDBJ whole genome shotgun (WGS) entry which is preliminary data.</text>
</comment>
<evidence type="ECO:0000313" key="3">
    <source>
        <dbReference type="EMBL" id="MDG3005315.1"/>
    </source>
</evidence>
<dbReference type="Proteomes" id="UP001216907">
    <property type="component" value="Unassembled WGS sequence"/>
</dbReference>
<dbReference type="InterPro" id="IPR029068">
    <property type="entry name" value="Glyas_Bleomycin-R_OHBP_Dase"/>
</dbReference>